<dbReference type="PANTHER" id="PTHR11706:SF47">
    <property type="entry name" value="METAL TRANSPORTER NRAMP4"/>
    <property type="match status" value="1"/>
</dbReference>
<keyword evidence="5 6" id="KW-0472">Membrane</keyword>
<dbReference type="InterPro" id="IPR001046">
    <property type="entry name" value="NRAMP_fam"/>
</dbReference>
<dbReference type="ExpressionAtlas" id="A0A1Z5RII4">
    <property type="expression patterns" value="baseline and differential"/>
</dbReference>
<dbReference type="GO" id="GO:0016020">
    <property type="term" value="C:membrane"/>
    <property type="evidence" value="ECO:0007669"/>
    <property type="project" value="UniProtKB-SubCell"/>
</dbReference>
<evidence type="ECO:0000256" key="5">
    <source>
        <dbReference type="ARBA" id="ARBA00023136"/>
    </source>
</evidence>
<evidence type="ECO:0000313" key="7">
    <source>
        <dbReference type="EMBL" id="OQU83572.1"/>
    </source>
</evidence>
<dbReference type="Proteomes" id="UP000000768">
    <property type="component" value="Chromosome 5"/>
</dbReference>
<gene>
    <name evidence="7" type="ORF">SORBI_3005G134600</name>
</gene>
<feature type="transmembrane region" description="Helical" evidence="6">
    <location>
        <begin position="195"/>
        <end position="215"/>
    </location>
</feature>
<dbReference type="Gramene" id="OQU83572">
    <property type="protein sequence ID" value="OQU83572"/>
    <property type="gene ID" value="SORBI_3005G134600"/>
</dbReference>
<keyword evidence="8" id="KW-1185">Reference proteome</keyword>
<protein>
    <recommendedName>
        <fullName evidence="9">Amino acid transporter transmembrane domain-containing protein</fullName>
    </recommendedName>
</protein>
<comment type="subcellular location">
    <subcellularLocation>
        <location evidence="1">Membrane</location>
        <topology evidence="1">Multi-pass membrane protein</topology>
    </subcellularLocation>
</comment>
<name>A0A1Z5RII4_SORBI</name>
<evidence type="ECO:0000256" key="4">
    <source>
        <dbReference type="ARBA" id="ARBA00022989"/>
    </source>
</evidence>
<feature type="transmembrane region" description="Helical" evidence="6">
    <location>
        <begin position="71"/>
        <end position="91"/>
    </location>
</feature>
<reference evidence="7 8" key="1">
    <citation type="journal article" date="2009" name="Nature">
        <title>The Sorghum bicolor genome and the diversification of grasses.</title>
        <authorList>
            <person name="Paterson A.H."/>
            <person name="Bowers J.E."/>
            <person name="Bruggmann R."/>
            <person name="Dubchak I."/>
            <person name="Grimwood J."/>
            <person name="Gundlach H."/>
            <person name="Haberer G."/>
            <person name="Hellsten U."/>
            <person name="Mitros T."/>
            <person name="Poliakov A."/>
            <person name="Schmutz J."/>
            <person name="Spannagl M."/>
            <person name="Tang H."/>
            <person name="Wang X."/>
            <person name="Wicker T."/>
            <person name="Bharti A.K."/>
            <person name="Chapman J."/>
            <person name="Feltus F.A."/>
            <person name="Gowik U."/>
            <person name="Grigoriev I.V."/>
            <person name="Lyons E."/>
            <person name="Maher C.A."/>
            <person name="Martis M."/>
            <person name="Narechania A."/>
            <person name="Otillar R.P."/>
            <person name="Penning B.W."/>
            <person name="Salamov A.A."/>
            <person name="Wang Y."/>
            <person name="Zhang L."/>
            <person name="Carpita N.C."/>
            <person name="Freeling M."/>
            <person name="Gingle A.R."/>
            <person name="Hash C.T."/>
            <person name="Keller B."/>
            <person name="Klein P."/>
            <person name="Kresovich S."/>
            <person name="McCann M.C."/>
            <person name="Ming R."/>
            <person name="Peterson D.G."/>
            <person name="Mehboob-ur-Rahman"/>
            <person name="Ware D."/>
            <person name="Westhoff P."/>
            <person name="Mayer K.F."/>
            <person name="Messing J."/>
            <person name="Rokhsar D.S."/>
        </authorList>
    </citation>
    <scope>NUCLEOTIDE SEQUENCE [LARGE SCALE GENOMIC DNA]</scope>
    <source>
        <strain evidence="8">cv. BTx623</strain>
    </source>
</reference>
<proteinExistence type="inferred from homology"/>
<evidence type="ECO:0000256" key="1">
    <source>
        <dbReference type="ARBA" id="ARBA00004141"/>
    </source>
</evidence>
<dbReference type="EMBL" id="CM000764">
    <property type="protein sequence ID" value="OQU83572.1"/>
    <property type="molecule type" value="Genomic_DNA"/>
</dbReference>
<feature type="transmembrane region" description="Helical" evidence="6">
    <location>
        <begin position="43"/>
        <end position="65"/>
    </location>
</feature>
<sequence length="328" mass="35400">MCMYEYPKYVKYGLWLLIEVGVIAATIPGVLGTALAYNILLNIPFLAGVLICGASTFLLLGLQTYGDTSTFFLIENACAMLLVLLVNVAIVSTTGTICANTQLVDNIDACSSLTLKSTSILLKNMFGRSTSKIYGLALLASGQSNTVTTSYAGQYIMQGFSGMRKCIIFMIAPCFTVIPSLIICSVGGAPNIRQLINISAIILAFVLPFSLVPLLKFSSSCVVKVPYKNSNSIVKVAWILSVVIMGINIYFFCNSFISCLVHSELPRAVNAIISILVFPFMAAYIAALIYLAFRKVNAAGLFPSVPVSNGTEVEAWRQERIADDIGVR</sequence>
<feature type="transmembrane region" description="Helical" evidence="6">
    <location>
        <begin position="269"/>
        <end position="293"/>
    </location>
</feature>
<keyword evidence="3 6" id="KW-0812">Transmembrane</keyword>
<organism evidence="7 8">
    <name type="scientific">Sorghum bicolor</name>
    <name type="common">Sorghum</name>
    <name type="synonym">Sorghum vulgare</name>
    <dbReference type="NCBI Taxonomy" id="4558"/>
    <lineage>
        <taxon>Eukaryota</taxon>
        <taxon>Viridiplantae</taxon>
        <taxon>Streptophyta</taxon>
        <taxon>Embryophyta</taxon>
        <taxon>Tracheophyta</taxon>
        <taxon>Spermatophyta</taxon>
        <taxon>Magnoliopsida</taxon>
        <taxon>Liliopsida</taxon>
        <taxon>Poales</taxon>
        <taxon>Poaceae</taxon>
        <taxon>PACMAD clade</taxon>
        <taxon>Panicoideae</taxon>
        <taxon>Andropogonodae</taxon>
        <taxon>Andropogoneae</taxon>
        <taxon>Sorghinae</taxon>
        <taxon>Sorghum</taxon>
    </lineage>
</organism>
<reference evidence="8" key="2">
    <citation type="journal article" date="2018" name="Plant J.">
        <title>The Sorghum bicolor reference genome: improved assembly, gene annotations, a transcriptome atlas, and signatures of genome organization.</title>
        <authorList>
            <person name="McCormick R.F."/>
            <person name="Truong S.K."/>
            <person name="Sreedasyam A."/>
            <person name="Jenkins J."/>
            <person name="Shu S."/>
            <person name="Sims D."/>
            <person name="Kennedy M."/>
            <person name="Amirebrahimi M."/>
            <person name="Weers B.D."/>
            <person name="McKinley B."/>
            <person name="Mattison A."/>
            <person name="Morishige D.T."/>
            <person name="Grimwood J."/>
            <person name="Schmutz J."/>
            <person name="Mullet J.E."/>
        </authorList>
    </citation>
    <scope>NUCLEOTIDE SEQUENCE [LARGE SCALE GENOMIC DNA]</scope>
    <source>
        <strain evidence="8">cv. BTx623</strain>
    </source>
</reference>
<evidence type="ECO:0000256" key="2">
    <source>
        <dbReference type="ARBA" id="ARBA00009965"/>
    </source>
</evidence>
<comment type="similarity">
    <text evidence="2">Belongs to the NRAMP (TC 2.A.55) family.</text>
</comment>
<dbReference type="Pfam" id="PF01566">
    <property type="entry name" value="Nramp"/>
    <property type="match status" value="2"/>
</dbReference>
<keyword evidence="4 6" id="KW-1133">Transmembrane helix</keyword>
<dbReference type="AlphaFoldDB" id="A0A1Z5RII4"/>
<dbReference type="PRINTS" id="PR00447">
    <property type="entry name" value="NATRESASSCMP"/>
</dbReference>
<evidence type="ECO:0000313" key="8">
    <source>
        <dbReference type="Proteomes" id="UP000000768"/>
    </source>
</evidence>
<dbReference type="PANTHER" id="PTHR11706">
    <property type="entry name" value="SOLUTE CARRIER PROTEIN FAMILY 11 MEMBER"/>
    <property type="match status" value="1"/>
</dbReference>
<feature type="transmembrane region" description="Helical" evidence="6">
    <location>
        <begin position="12"/>
        <end position="36"/>
    </location>
</feature>
<feature type="transmembrane region" description="Helical" evidence="6">
    <location>
        <begin position="166"/>
        <end position="189"/>
    </location>
</feature>
<evidence type="ECO:0000256" key="3">
    <source>
        <dbReference type="ARBA" id="ARBA00022692"/>
    </source>
</evidence>
<dbReference type="GO" id="GO:0046873">
    <property type="term" value="F:metal ion transmembrane transporter activity"/>
    <property type="evidence" value="ECO:0007669"/>
    <property type="project" value="InterPro"/>
</dbReference>
<accession>A0A1Z5RII4</accession>
<evidence type="ECO:0000256" key="6">
    <source>
        <dbReference type="SAM" id="Phobius"/>
    </source>
</evidence>
<feature type="transmembrane region" description="Helical" evidence="6">
    <location>
        <begin position="236"/>
        <end position="257"/>
    </location>
</feature>
<evidence type="ECO:0008006" key="9">
    <source>
        <dbReference type="Google" id="ProtNLM"/>
    </source>
</evidence>